<feature type="binding site" evidence="5">
    <location>
        <position position="233"/>
    </location>
    <ligand>
        <name>3-dehydroquinate</name>
        <dbReference type="ChEBI" id="CHEBI:32364"/>
    </ligand>
</feature>
<dbReference type="GO" id="GO:0009423">
    <property type="term" value="P:chorismate biosynthetic process"/>
    <property type="evidence" value="ECO:0007669"/>
    <property type="project" value="UniProtKB-UniRule"/>
</dbReference>
<dbReference type="Proteomes" id="UP000199428">
    <property type="component" value="Unassembled WGS sequence"/>
</dbReference>
<name>A0A1G5RVF2_PSEXY</name>
<keyword evidence="4 5" id="KW-0704">Schiff base</keyword>
<keyword evidence="5" id="KW-0028">Amino-acid biosynthesis</keyword>
<keyword evidence="3 5" id="KW-0456">Lyase</keyword>
<evidence type="ECO:0000256" key="3">
    <source>
        <dbReference type="ARBA" id="ARBA00023239"/>
    </source>
</evidence>
<dbReference type="GO" id="GO:0046279">
    <property type="term" value="P:3,4-dihydroxybenzoate biosynthetic process"/>
    <property type="evidence" value="ECO:0007669"/>
    <property type="project" value="TreeGrafter"/>
</dbReference>
<protein>
    <recommendedName>
        <fullName evidence="5">3-dehydroquinate dehydratase</fullName>
        <shortName evidence="5">3-dehydroquinase</shortName>
        <ecNumber evidence="5">4.2.1.10</ecNumber>
    </recommendedName>
    <alternativeName>
        <fullName evidence="5">Type I DHQase</fullName>
    </alternativeName>
    <alternativeName>
        <fullName evidence="5">Type I dehydroquinase</fullName>
        <shortName evidence="5">DHQ1</shortName>
    </alternativeName>
</protein>
<dbReference type="CDD" id="cd00502">
    <property type="entry name" value="DHQase_I"/>
    <property type="match status" value="1"/>
</dbReference>
<feature type="active site" description="Schiff-base intermediate with substrate" evidence="5">
    <location>
        <position position="171"/>
    </location>
</feature>
<gene>
    <name evidence="5" type="primary">aroD</name>
    <name evidence="6" type="ORF">SAMN02910350_01062</name>
</gene>
<comment type="pathway">
    <text evidence="5">Metabolic intermediate biosynthesis; chorismate biosynthesis; chorismate from D-erythrose 4-phosphate and phosphoenolpyruvate: step 3/7.</text>
</comment>
<feature type="binding site" evidence="5">
    <location>
        <position position="83"/>
    </location>
    <ligand>
        <name>3-dehydroquinate</name>
        <dbReference type="ChEBI" id="CHEBI:32364"/>
    </ligand>
</feature>
<dbReference type="PANTHER" id="PTHR43699">
    <property type="entry name" value="3-DEHYDROQUINATE DEHYDRATASE"/>
    <property type="match status" value="1"/>
</dbReference>
<evidence type="ECO:0000256" key="4">
    <source>
        <dbReference type="ARBA" id="ARBA00023270"/>
    </source>
</evidence>
<dbReference type="FunFam" id="3.20.20.70:FF:000047">
    <property type="entry name" value="3-dehydroquinate dehydratase"/>
    <property type="match status" value="1"/>
</dbReference>
<keyword evidence="2 5" id="KW-0057">Aromatic amino acid biosynthesis</keyword>
<dbReference type="InterPro" id="IPR050146">
    <property type="entry name" value="Type-I_3-dehydroquinase"/>
</dbReference>
<comment type="subunit">
    <text evidence="5">Homodimer.</text>
</comment>
<feature type="binding site" evidence="5">
    <location>
        <position position="214"/>
    </location>
    <ligand>
        <name>3-dehydroquinate</name>
        <dbReference type="ChEBI" id="CHEBI:32364"/>
    </ligand>
</feature>
<comment type="function">
    <text evidence="5">Involved in the third step of the chorismate pathway, which leads to the biosynthesis of aromatic amino acids. Catalyzes the cis-dehydration of 3-dehydroquinate (DHQ) and introduces the first double bond of the aromatic ring to yield 3-dehydroshikimate.</text>
</comment>
<dbReference type="PANTHER" id="PTHR43699:SF1">
    <property type="entry name" value="3-DEHYDROQUINATE DEHYDRATASE"/>
    <property type="match status" value="1"/>
</dbReference>
<dbReference type="InterPro" id="IPR018508">
    <property type="entry name" value="3-dehydroquinate_DH_AS"/>
</dbReference>
<dbReference type="Gene3D" id="3.20.20.70">
    <property type="entry name" value="Aldolase class I"/>
    <property type="match status" value="1"/>
</dbReference>
<evidence type="ECO:0000313" key="6">
    <source>
        <dbReference type="EMBL" id="SCZ78016.1"/>
    </source>
</evidence>
<dbReference type="GO" id="GO:0009073">
    <property type="term" value="P:aromatic amino acid family biosynthetic process"/>
    <property type="evidence" value="ECO:0007669"/>
    <property type="project" value="UniProtKB-KW"/>
</dbReference>
<accession>A0A1G5RVF2</accession>
<organism evidence="6 7">
    <name type="scientific">Pseudobutyrivibrio xylanivorans</name>
    <dbReference type="NCBI Taxonomy" id="185007"/>
    <lineage>
        <taxon>Bacteria</taxon>
        <taxon>Bacillati</taxon>
        <taxon>Bacillota</taxon>
        <taxon>Clostridia</taxon>
        <taxon>Lachnospirales</taxon>
        <taxon>Lachnospiraceae</taxon>
        <taxon>Pseudobutyrivibrio</taxon>
    </lineage>
</organism>
<comment type="caution">
    <text evidence="5">Lacks conserved residue(s) required for the propagation of feature annotation.</text>
</comment>
<reference evidence="6 7" key="1">
    <citation type="submission" date="2016-10" db="EMBL/GenBank/DDBJ databases">
        <authorList>
            <person name="de Groot N.N."/>
        </authorList>
    </citation>
    <scope>NUCLEOTIDE SEQUENCE [LARGE SCALE GENOMIC DNA]</scope>
    <source>
        <strain evidence="6 7">DSM 10317</strain>
    </source>
</reference>
<dbReference type="PROSITE" id="PS01028">
    <property type="entry name" value="DEHYDROQUINASE_I"/>
    <property type="match status" value="1"/>
</dbReference>
<feature type="binding site" evidence="5">
    <location>
        <begin position="47"/>
        <end position="49"/>
    </location>
    <ligand>
        <name>3-dehydroquinate</name>
        <dbReference type="ChEBI" id="CHEBI:32364"/>
    </ligand>
</feature>
<evidence type="ECO:0000313" key="7">
    <source>
        <dbReference type="Proteomes" id="UP000199428"/>
    </source>
</evidence>
<dbReference type="NCBIfam" id="TIGR01093">
    <property type="entry name" value="aroD"/>
    <property type="match status" value="1"/>
</dbReference>
<comment type="similarity">
    <text evidence="5">Belongs to the type-I 3-dehydroquinase family.</text>
</comment>
<dbReference type="SUPFAM" id="SSF51569">
    <property type="entry name" value="Aldolase"/>
    <property type="match status" value="1"/>
</dbReference>
<feature type="binding site" evidence="5">
    <location>
        <position position="237"/>
    </location>
    <ligand>
        <name>3-dehydroquinate</name>
        <dbReference type="ChEBI" id="CHEBI:32364"/>
    </ligand>
</feature>
<dbReference type="Pfam" id="PF01487">
    <property type="entry name" value="DHquinase_I"/>
    <property type="match status" value="1"/>
</dbReference>
<dbReference type="GO" id="GO:0003855">
    <property type="term" value="F:3-dehydroquinate dehydratase activity"/>
    <property type="evidence" value="ECO:0007669"/>
    <property type="project" value="UniProtKB-UniRule"/>
</dbReference>
<dbReference type="AlphaFoldDB" id="A0A1G5RVF2"/>
<dbReference type="HAMAP" id="MF_00214">
    <property type="entry name" value="AroD"/>
    <property type="match status" value="1"/>
</dbReference>
<dbReference type="EMBL" id="FMWK01000004">
    <property type="protein sequence ID" value="SCZ78016.1"/>
    <property type="molecule type" value="Genomic_DNA"/>
</dbReference>
<sequence length="254" mass="27952">MNNCIDIRGVKIGEGIPKICVPIVGKTSGEILESALALKEIKHDLVEWRVDFFENVLFPSAVSDILYKLRDILDDTPLLFTFRTKVEGGELEISKEEYLQINLDAIDTGLIDLVDVELFTGDDLVSSIVEAAHRRNIKVVVSNHDFERTPAKKELISRLQRMQNLGADIPKIAVMPVDKADVLTLLGATEEMVTNYADRPIVTMSMSKIGVISRICGEFSGSAITFGSAGSASAPGQIPADDLSDIIKKMHEYF</sequence>
<dbReference type="InterPro" id="IPR001381">
    <property type="entry name" value="DHquinase_I"/>
</dbReference>
<comment type="catalytic activity">
    <reaction evidence="1 5">
        <text>3-dehydroquinate = 3-dehydroshikimate + H2O</text>
        <dbReference type="Rhea" id="RHEA:21096"/>
        <dbReference type="ChEBI" id="CHEBI:15377"/>
        <dbReference type="ChEBI" id="CHEBI:16630"/>
        <dbReference type="ChEBI" id="CHEBI:32364"/>
        <dbReference type="EC" id="4.2.1.10"/>
    </reaction>
</comment>
<dbReference type="UniPathway" id="UPA00053">
    <property type="reaction ID" value="UER00086"/>
</dbReference>
<feature type="active site" description="Proton donor/acceptor" evidence="5">
    <location>
        <position position="144"/>
    </location>
</feature>
<dbReference type="RefSeq" id="WP_090161906.1">
    <property type="nucleotide sequence ID" value="NZ_FMWK01000004.1"/>
</dbReference>
<evidence type="ECO:0000256" key="5">
    <source>
        <dbReference type="HAMAP-Rule" id="MF_00214"/>
    </source>
</evidence>
<evidence type="ECO:0000256" key="1">
    <source>
        <dbReference type="ARBA" id="ARBA00001864"/>
    </source>
</evidence>
<proteinExistence type="inferred from homology"/>
<dbReference type="EC" id="4.2.1.10" evidence="5"/>
<evidence type="ECO:0000256" key="2">
    <source>
        <dbReference type="ARBA" id="ARBA00023141"/>
    </source>
</evidence>
<dbReference type="GO" id="GO:0008652">
    <property type="term" value="P:amino acid biosynthetic process"/>
    <property type="evidence" value="ECO:0007669"/>
    <property type="project" value="UniProtKB-KW"/>
</dbReference>
<dbReference type="InterPro" id="IPR013785">
    <property type="entry name" value="Aldolase_TIM"/>
</dbReference>